<proteinExistence type="predicted"/>
<evidence type="ECO:0000313" key="1">
    <source>
        <dbReference type="EMBL" id="KAF5340276.1"/>
    </source>
</evidence>
<reference evidence="1 2" key="1">
    <citation type="journal article" date="2020" name="ISME J.">
        <title>Uncovering the hidden diversity of litter-decomposition mechanisms in mushroom-forming fungi.</title>
        <authorList>
            <person name="Floudas D."/>
            <person name="Bentzer J."/>
            <person name="Ahren D."/>
            <person name="Johansson T."/>
            <person name="Persson P."/>
            <person name="Tunlid A."/>
        </authorList>
    </citation>
    <scope>NUCLEOTIDE SEQUENCE [LARGE SCALE GENOMIC DNA]</scope>
    <source>
        <strain evidence="1 2">CBS 175.51</strain>
    </source>
</reference>
<protein>
    <submittedName>
        <fullName evidence="1">Uncharacterized protein</fullName>
    </submittedName>
</protein>
<dbReference type="EMBL" id="JAACJK010000004">
    <property type="protein sequence ID" value="KAF5340276.1"/>
    <property type="molecule type" value="Genomic_DNA"/>
</dbReference>
<keyword evidence="2" id="KW-1185">Reference proteome</keyword>
<comment type="caution">
    <text evidence="1">The sequence shown here is derived from an EMBL/GenBank/DDBJ whole genome shotgun (WGS) entry which is preliminary data.</text>
</comment>
<dbReference type="OrthoDB" id="2593747at2759"/>
<accession>A0A8H5CFR6</accession>
<sequence length="239" mass="27254">MFRGMFELPQPENIDDIEGTTEDNLIKIPECFTNFEFEGLMEVMYEIPVPHKPLSPDKLLAALKLAHHWEMRGIISFIEENIGSSIQSPIEKITLGKRYQLRKLLAEGFLPLVTNTEAPTDKEIKELGWETVGQILHIREQVNRGGIRPVQVCTNDLRCIPCQSRDVGYGKLQLPAKAGQGTGFPWLICSRCGNAKIRDVHAMDWSWVYDLSESETQDLQTEAAKRIKRLLDAEYKTKQ</sequence>
<organism evidence="1 2">
    <name type="scientific">Ephemerocybe angulata</name>
    <dbReference type="NCBI Taxonomy" id="980116"/>
    <lineage>
        <taxon>Eukaryota</taxon>
        <taxon>Fungi</taxon>
        <taxon>Dikarya</taxon>
        <taxon>Basidiomycota</taxon>
        <taxon>Agaricomycotina</taxon>
        <taxon>Agaricomycetes</taxon>
        <taxon>Agaricomycetidae</taxon>
        <taxon>Agaricales</taxon>
        <taxon>Agaricineae</taxon>
        <taxon>Psathyrellaceae</taxon>
        <taxon>Ephemerocybe</taxon>
    </lineage>
</organism>
<dbReference type="Proteomes" id="UP000541558">
    <property type="component" value="Unassembled WGS sequence"/>
</dbReference>
<gene>
    <name evidence="1" type="ORF">D9611_007815</name>
</gene>
<dbReference type="AlphaFoldDB" id="A0A8H5CFR6"/>
<evidence type="ECO:0000313" key="2">
    <source>
        <dbReference type="Proteomes" id="UP000541558"/>
    </source>
</evidence>
<name>A0A8H5CFR6_9AGAR</name>